<keyword evidence="2" id="KW-1185">Reference proteome</keyword>
<comment type="caution">
    <text evidence="1">The sequence shown here is derived from an EMBL/GenBank/DDBJ whole genome shotgun (WGS) entry which is preliminary data.</text>
</comment>
<accession>A0A919MZJ4</accession>
<dbReference type="RefSeq" id="WP_203780160.1">
    <property type="nucleotide sequence ID" value="NZ_BOMV01000007.1"/>
</dbReference>
<dbReference type="Proteomes" id="UP000636960">
    <property type="component" value="Unassembled WGS sequence"/>
</dbReference>
<evidence type="ECO:0000313" key="1">
    <source>
        <dbReference type="EMBL" id="GIE93877.1"/>
    </source>
</evidence>
<organism evidence="1 2">
    <name type="scientific">Paractinoplanes rishiriensis</name>
    <dbReference type="NCBI Taxonomy" id="1050105"/>
    <lineage>
        <taxon>Bacteria</taxon>
        <taxon>Bacillati</taxon>
        <taxon>Actinomycetota</taxon>
        <taxon>Actinomycetes</taxon>
        <taxon>Micromonosporales</taxon>
        <taxon>Micromonosporaceae</taxon>
        <taxon>Paractinoplanes</taxon>
    </lineage>
</organism>
<name>A0A919MZJ4_9ACTN</name>
<sequence>MLRNALFTTAAREPNVDVGVVINGVYAEVEGVHFDPDRGCIVLELDEEALARAIGGRVDERPG</sequence>
<dbReference type="AlphaFoldDB" id="A0A919MZJ4"/>
<evidence type="ECO:0000313" key="2">
    <source>
        <dbReference type="Proteomes" id="UP000636960"/>
    </source>
</evidence>
<proteinExistence type="predicted"/>
<gene>
    <name evidence="1" type="ORF">Ari01nite_13420</name>
</gene>
<reference evidence="1" key="1">
    <citation type="submission" date="2021-01" db="EMBL/GenBank/DDBJ databases">
        <title>Whole genome shotgun sequence of Actinoplanes rishiriensis NBRC 108556.</title>
        <authorList>
            <person name="Komaki H."/>
            <person name="Tamura T."/>
        </authorList>
    </citation>
    <scope>NUCLEOTIDE SEQUENCE</scope>
    <source>
        <strain evidence="1">NBRC 108556</strain>
    </source>
</reference>
<dbReference type="EMBL" id="BOMV01000007">
    <property type="protein sequence ID" value="GIE93877.1"/>
    <property type="molecule type" value="Genomic_DNA"/>
</dbReference>
<protein>
    <submittedName>
        <fullName evidence="1">Uncharacterized protein</fullName>
    </submittedName>
</protein>